<dbReference type="SUPFAM" id="SSF52540">
    <property type="entry name" value="P-loop containing nucleoside triphosphate hydrolases"/>
    <property type="match status" value="1"/>
</dbReference>
<evidence type="ECO:0000259" key="3">
    <source>
        <dbReference type="PROSITE" id="PS51206"/>
    </source>
</evidence>
<evidence type="ECO:0000313" key="4">
    <source>
        <dbReference type="EMBL" id="MBD8086126.1"/>
    </source>
</evidence>
<protein>
    <recommendedName>
        <fullName evidence="3">SF3 helicase domain-containing protein</fullName>
    </recommendedName>
</protein>
<reference evidence="4 5" key="1">
    <citation type="submission" date="2020-06" db="EMBL/GenBank/DDBJ databases">
        <title>Limosilactobacillus sp. nov.</title>
        <authorList>
            <person name="Ksiezarek M."/>
            <person name="Goncalves Ribeiro T."/>
            <person name="Rocha J."/>
            <person name="Grosso F."/>
            <person name="Peixe L."/>
        </authorList>
    </citation>
    <scope>NUCLEOTIDE SEQUENCE [LARGE SCALE GENOMIC DNA]</scope>
    <source>
        <strain evidence="5">c9Ua_26_M</strain>
    </source>
</reference>
<evidence type="ECO:0000256" key="2">
    <source>
        <dbReference type="ARBA" id="ARBA00022840"/>
    </source>
</evidence>
<proteinExistence type="predicted"/>
<dbReference type="Gene3D" id="3.40.50.300">
    <property type="entry name" value="P-loop containing nucleotide triphosphate hydrolases"/>
    <property type="match status" value="1"/>
</dbReference>
<keyword evidence="2" id="KW-0067">ATP-binding</keyword>
<dbReference type="PROSITE" id="PS51206">
    <property type="entry name" value="SF3_HELICASE_1"/>
    <property type="match status" value="1"/>
</dbReference>
<evidence type="ECO:0000313" key="5">
    <source>
        <dbReference type="Proteomes" id="UP000645007"/>
    </source>
</evidence>
<dbReference type="EMBL" id="JABUXR010000017">
    <property type="protein sequence ID" value="MBD8086126.1"/>
    <property type="molecule type" value="Genomic_DNA"/>
</dbReference>
<dbReference type="InterPro" id="IPR027417">
    <property type="entry name" value="P-loop_NTPase"/>
</dbReference>
<accession>A0ABR8ZMU6</accession>
<feature type="domain" description="SF3 helicase" evidence="3">
    <location>
        <begin position="590"/>
        <end position="775"/>
    </location>
</feature>
<name>A0ABR8ZMU6_9LACO</name>
<keyword evidence="1" id="KW-0547">Nucleotide-binding</keyword>
<gene>
    <name evidence="4" type="ORF">HUK45_07765</name>
</gene>
<sequence>MKMLIDDTGIMTFSTTPFYLIEAERLHLNKAFSGNKLLLEQKNDELIVTSAFEHMVKTSFNFTNNGIYSATKTIIDDVVQIDVHSMLPTFAYKLGLLNSYYKKLFDRKQQIEAMPNYQNNTELVRERNEIKLKLNLYCSTNDSGQGRYVNRLLAVYSSMNFMFDVLNYWGMSNIVNCLNDGFIMRVPRDFENQYLKFKDHYQAEIDNLTFSMKRWQHAIIKSPQEYILINSEEDYKCRNHNFDVNSVYQSKTGKSLRKLKPKDVDQGIVELAQAKERRSIKMLNNYLFKEGIDGVDPVDQAEKLNNIKQILAKAGVYDAQYLIERKYYYYFTLDEENNTQGEDYVNRFTQELLRNQVFISGCKLKDRINVLDQAIKTTEIKDIDDYLENTNASVICNYIPSVVDLIGEGQSIEDWMKYEVQRIRNSNVEQTYQFNLLALVIQIWAKLHHGNANQLGNYLTKLWQGKYLDQLDLADHIYNAPNTLVVDGRLLVKDERGIYSTKESVVNHLLKKYFTKKEKQQFKNNKNNVLALLADEKYQDQLGDGFQSDHQAIFLDQNAEIRTDSPFKYQLNHHVNVDYDPTIVNSSEYFQLNYFLKHLAPKGLKQLKAMLGLIPLQYTDIMSELRVFIVLKGKSGAGKSTLAVLLEKFFNDEGQSGSNIRSNTQNVNQAFINGRYIALNDVKNGKVMLWFDDFQANEKRNVITANAGTVINGVISEMAVTASAKYEADHPVTLPSLIVIATNAMPQVTQEGTAARMFVINSPKSLREDPIKDEQGRVVNVSDFINNPKVWQALFYIIMQEASKLLKMSDKERQKIFNHKYSAATKLAALNDSLELFLENEGITSLYDLVGIQANRLFNVYKDKMKQPSASYRAFTEQLEMLGFVMKRKHFNGKNYQKVICVKNDKLAQEKIKAMFNDLHVTPDRLGSVDRTTGEITTLKTWRYKYDEFKKKYPQSSAVFTPFEFNN</sequence>
<evidence type="ECO:0000256" key="1">
    <source>
        <dbReference type="ARBA" id="ARBA00022741"/>
    </source>
</evidence>
<dbReference type="InterPro" id="IPR014015">
    <property type="entry name" value="Helicase_SF3_DNA-vir"/>
</dbReference>
<keyword evidence="5" id="KW-1185">Reference proteome</keyword>
<dbReference type="Proteomes" id="UP000645007">
    <property type="component" value="Unassembled WGS sequence"/>
</dbReference>
<organism evidence="4 5">
    <name type="scientific">Limosilactobacillus urinaemulieris</name>
    <dbReference type="NCBI Taxonomy" id="2742600"/>
    <lineage>
        <taxon>Bacteria</taxon>
        <taxon>Bacillati</taxon>
        <taxon>Bacillota</taxon>
        <taxon>Bacilli</taxon>
        <taxon>Lactobacillales</taxon>
        <taxon>Lactobacillaceae</taxon>
        <taxon>Limosilactobacillus</taxon>
    </lineage>
</organism>
<comment type="caution">
    <text evidence="4">The sequence shown here is derived from an EMBL/GenBank/DDBJ whole genome shotgun (WGS) entry which is preliminary data.</text>
</comment>